<evidence type="ECO:0000256" key="2">
    <source>
        <dbReference type="PROSITE-ProRule" id="PRU00047"/>
    </source>
</evidence>
<dbReference type="PROSITE" id="PS50175">
    <property type="entry name" value="ASP_PROT_RETROV"/>
    <property type="match status" value="1"/>
</dbReference>
<dbReference type="SUPFAM" id="SSF57756">
    <property type="entry name" value="Retrovirus zinc finger-like domains"/>
    <property type="match status" value="1"/>
</dbReference>
<dbReference type="SUPFAM" id="SSF50630">
    <property type="entry name" value="Acid proteases"/>
    <property type="match status" value="1"/>
</dbReference>
<evidence type="ECO:0000259" key="4">
    <source>
        <dbReference type="PROSITE" id="PS50158"/>
    </source>
</evidence>
<organism evidence="6 8">
    <name type="scientific">Didymodactylos carnosus</name>
    <dbReference type="NCBI Taxonomy" id="1234261"/>
    <lineage>
        <taxon>Eukaryota</taxon>
        <taxon>Metazoa</taxon>
        <taxon>Spiralia</taxon>
        <taxon>Gnathifera</taxon>
        <taxon>Rotifera</taxon>
        <taxon>Eurotatoria</taxon>
        <taxon>Bdelloidea</taxon>
        <taxon>Philodinida</taxon>
        <taxon>Philodinidae</taxon>
        <taxon>Didymodactylos</taxon>
    </lineage>
</organism>
<feature type="domain" description="Peptidase A2" evidence="5">
    <location>
        <begin position="168"/>
        <end position="186"/>
    </location>
</feature>
<evidence type="ECO:0000313" key="8">
    <source>
        <dbReference type="Proteomes" id="UP000663829"/>
    </source>
</evidence>
<sequence length="186" mass="20586">MIKLCNQTDPNMTDTSKLNYLQMGLKQSLQKDVFRRHPSTASQFFQVAQEEESLQTIVRTQAALAASVFIDSLQSKAEPETSVSSVQCSPQKLSARPVPYHQNSSATKSYNPPTNTTHTPKKASPRCFGCGKVGHFIRTCIQHPPKRACYRTNPSLIYIGVFVNGKRIRALVDTGATHSFITQGTL</sequence>
<keyword evidence="2" id="KW-0479">Metal-binding</keyword>
<evidence type="ECO:0000313" key="6">
    <source>
        <dbReference type="EMBL" id="CAF1555588.1"/>
    </source>
</evidence>
<dbReference type="Pfam" id="PF00077">
    <property type="entry name" value="RVP"/>
    <property type="match status" value="1"/>
</dbReference>
<comment type="caution">
    <text evidence="6">The sequence shown here is derived from an EMBL/GenBank/DDBJ whole genome shotgun (WGS) entry which is preliminary data.</text>
</comment>
<dbReference type="CDD" id="cd00303">
    <property type="entry name" value="retropepsin_like"/>
    <property type="match status" value="1"/>
</dbReference>
<dbReference type="PROSITE" id="PS50158">
    <property type="entry name" value="ZF_CCHC"/>
    <property type="match status" value="1"/>
</dbReference>
<feature type="non-terminal residue" evidence="6">
    <location>
        <position position="186"/>
    </location>
</feature>
<dbReference type="EMBL" id="CAJOBC010093406">
    <property type="protein sequence ID" value="CAF4416734.1"/>
    <property type="molecule type" value="Genomic_DNA"/>
</dbReference>
<protein>
    <recommendedName>
        <fullName evidence="9">CCHC-type domain-containing protein</fullName>
    </recommendedName>
</protein>
<dbReference type="EMBL" id="CAJNOQ010027696">
    <property type="protein sequence ID" value="CAF1555588.1"/>
    <property type="molecule type" value="Genomic_DNA"/>
</dbReference>
<dbReference type="GO" id="GO:0004190">
    <property type="term" value="F:aspartic-type endopeptidase activity"/>
    <property type="evidence" value="ECO:0007669"/>
    <property type="project" value="InterPro"/>
</dbReference>
<keyword evidence="2" id="KW-0862">Zinc</keyword>
<keyword evidence="1" id="KW-0378">Hydrolase</keyword>
<evidence type="ECO:0000256" key="1">
    <source>
        <dbReference type="ARBA" id="ARBA00022801"/>
    </source>
</evidence>
<evidence type="ECO:0000259" key="5">
    <source>
        <dbReference type="PROSITE" id="PS50175"/>
    </source>
</evidence>
<dbReference type="InterPro" id="IPR021109">
    <property type="entry name" value="Peptidase_aspartic_dom_sf"/>
</dbReference>
<dbReference type="OrthoDB" id="7480340at2759"/>
<dbReference type="GO" id="GO:0008270">
    <property type="term" value="F:zinc ion binding"/>
    <property type="evidence" value="ECO:0007669"/>
    <property type="project" value="UniProtKB-KW"/>
</dbReference>
<accession>A0A815XBZ0</accession>
<dbReference type="Gene3D" id="2.40.70.10">
    <property type="entry name" value="Acid Proteases"/>
    <property type="match status" value="1"/>
</dbReference>
<dbReference type="AlphaFoldDB" id="A0A815XBZ0"/>
<dbReference type="Proteomes" id="UP000681722">
    <property type="component" value="Unassembled WGS sequence"/>
</dbReference>
<evidence type="ECO:0000256" key="3">
    <source>
        <dbReference type="SAM" id="MobiDB-lite"/>
    </source>
</evidence>
<dbReference type="InterPro" id="IPR001969">
    <property type="entry name" value="Aspartic_peptidase_AS"/>
</dbReference>
<dbReference type="InterPro" id="IPR001995">
    <property type="entry name" value="Peptidase_A2_cat"/>
</dbReference>
<dbReference type="InterPro" id="IPR018061">
    <property type="entry name" value="Retropepsins"/>
</dbReference>
<dbReference type="Proteomes" id="UP000663829">
    <property type="component" value="Unassembled WGS sequence"/>
</dbReference>
<dbReference type="InterPro" id="IPR036875">
    <property type="entry name" value="Znf_CCHC_sf"/>
</dbReference>
<reference evidence="6" key="1">
    <citation type="submission" date="2021-02" db="EMBL/GenBank/DDBJ databases">
        <authorList>
            <person name="Nowell W R."/>
        </authorList>
    </citation>
    <scope>NUCLEOTIDE SEQUENCE</scope>
</reference>
<feature type="compositionally biased region" description="Polar residues" evidence="3">
    <location>
        <begin position="101"/>
        <end position="110"/>
    </location>
</feature>
<feature type="domain" description="CCHC-type" evidence="4">
    <location>
        <begin position="126"/>
        <end position="140"/>
    </location>
</feature>
<dbReference type="PROSITE" id="PS00141">
    <property type="entry name" value="ASP_PROTEASE"/>
    <property type="match status" value="1"/>
</dbReference>
<name>A0A815XBZ0_9BILA</name>
<evidence type="ECO:0000313" key="7">
    <source>
        <dbReference type="EMBL" id="CAF4416734.1"/>
    </source>
</evidence>
<feature type="region of interest" description="Disordered" evidence="3">
    <location>
        <begin position="94"/>
        <end position="124"/>
    </location>
</feature>
<keyword evidence="2" id="KW-0863">Zinc-finger</keyword>
<dbReference type="GO" id="GO:0003676">
    <property type="term" value="F:nucleic acid binding"/>
    <property type="evidence" value="ECO:0007669"/>
    <property type="project" value="InterPro"/>
</dbReference>
<keyword evidence="8" id="KW-1185">Reference proteome</keyword>
<dbReference type="Gene3D" id="4.10.60.10">
    <property type="entry name" value="Zinc finger, CCHC-type"/>
    <property type="match status" value="1"/>
</dbReference>
<proteinExistence type="predicted"/>
<dbReference type="GO" id="GO:0006508">
    <property type="term" value="P:proteolysis"/>
    <property type="evidence" value="ECO:0007669"/>
    <property type="project" value="InterPro"/>
</dbReference>
<gene>
    <name evidence="6" type="ORF">GPM918_LOCUS39458</name>
    <name evidence="7" type="ORF">SRO942_LOCUS40333</name>
</gene>
<evidence type="ECO:0008006" key="9">
    <source>
        <dbReference type="Google" id="ProtNLM"/>
    </source>
</evidence>
<dbReference type="InterPro" id="IPR001878">
    <property type="entry name" value="Znf_CCHC"/>
</dbReference>